<dbReference type="EMBL" id="AP012319">
    <property type="protein sequence ID" value="BAL87779.1"/>
    <property type="molecule type" value="Genomic_DNA"/>
</dbReference>
<dbReference type="Gene3D" id="3.40.430.10">
    <property type="entry name" value="Dihydrofolate Reductase, subunit A"/>
    <property type="match status" value="1"/>
</dbReference>
<organism evidence="2 3">
    <name type="scientific">Actinoplanes missouriensis (strain ATCC 14538 / DSM 43046 / CBS 188.64 / JCM 3121 / NBRC 102363 / NCIMB 12654 / NRRL B-3342 / UNCC 431)</name>
    <dbReference type="NCBI Taxonomy" id="512565"/>
    <lineage>
        <taxon>Bacteria</taxon>
        <taxon>Bacillati</taxon>
        <taxon>Actinomycetota</taxon>
        <taxon>Actinomycetes</taxon>
        <taxon>Micromonosporales</taxon>
        <taxon>Micromonosporaceae</taxon>
        <taxon>Actinoplanes</taxon>
    </lineage>
</organism>
<sequence>MVQQLLAAGPIDELRLLVHPVAGRKGQRLFDEGDSAYHLKVIATEAYPTGVIRVVDAPSEPPAPTGYDKAAGTVNEGA</sequence>
<evidence type="ECO:0000313" key="2">
    <source>
        <dbReference type="EMBL" id="BAL87779.1"/>
    </source>
</evidence>
<dbReference type="InterPro" id="IPR024072">
    <property type="entry name" value="DHFR-like_dom_sf"/>
</dbReference>
<name>I0H442_ACTM4</name>
<feature type="region of interest" description="Disordered" evidence="1">
    <location>
        <begin position="59"/>
        <end position="78"/>
    </location>
</feature>
<dbReference type="HOGENOM" id="CLU_2614043_0_0_11"/>
<protein>
    <recommendedName>
        <fullName evidence="4">Bacterial bifunctional deaminase-reductase C-terminal domain-containing protein</fullName>
    </recommendedName>
</protein>
<dbReference type="AlphaFoldDB" id="I0H442"/>
<gene>
    <name evidence="2" type="ordered locus">AMIS_25590</name>
</gene>
<proteinExistence type="predicted"/>
<dbReference type="Proteomes" id="UP000007882">
    <property type="component" value="Chromosome"/>
</dbReference>
<dbReference type="eggNOG" id="COG0262">
    <property type="taxonomic scope" value="Bacteria"/>
</dbReference>
<accession>I0H442</accession>
<evidence type="ECO:0000256" key="1">
    <source>
        <dbReference type="SAM" id="MobiDB-lite"/>
    </source>
</evidence>
<evidence type="ECO:0008006" key="4">
    <source>
        <dbReference type="Google" id="ProtNLM"/>
    </source>
</evidence>
<dbReference type="STRING" id="512565.AMIS_25590"/>
<reference evidence="2 3" key="1">
    <citation type="submission" date="2012-02" db="EMBL/GenBank/DDBJ databases">
        <title>Complete genome sequence of Actinoplanes missouriensis 431 (= NBRC 102363).</title>
        <authorList>
            <person name="Ohnishi Y."/>
            <person name="Ishikawa J."/>
            <person name="Sekine M."/>
            <person name="Hosoyama A."/>
            <person name="Harada T."/>
            <person name="Narita H."/>
            <person name="Hata T."/>
            <person name="Konno Y."/>
            <person name="Tutikane K."/>
            <person name="Fujita N."/>
            <person name="Horinouchi S."/>
            <person name="Hayakawa M."/>
        </authorList>
    </citation>
    <scope>NUCLEOTIDE SEQUENCE [LARGE SCALE GENOMIC DNA]</scope>
    <source>
        <strain evidence="3">ATCC 14538 / DSM 43046 / CBS 188.64 / JCM 3121 / NBRC 102363 / NCIMB 12654 / NRRL B-3342 / UNCC 431</strain>
    </source>
</reference>
<evidence type="ECO:0000313" key="3">
    <source>
        <dbReference type="Proteomes" id="UP000007882"/>
    </source>
</evidence>
<keyword evidence="3" id="KW-1185">Reference proteome</keyword>
<dbReference type="PATRIC" id="fig|512565.3.peg.2557"/>
<dbReference type="SUPFAM" id="SSF53597">
    <property type="entry name" value="Dihydrofolate reductase-like"/>
    <property type="match status" value="1"/>
</dbReference>
<dbReference type="KEGG" id="ams:AMIS_25590"/>